<keyword evidence="3" id="KW-1185">Reference proteome</keyword>
<dbReference type="InterPro" id="IPR013078">
    <property type="entry name" value="His_Pase_superF_clade-1"/>
</dbReference>
<evidence type="ECO:0000313" key="3">
    <source>
        <dbReference type="Proteomes" id="UP000324611"/>
    </source>
</evidence>
<dbReference type="PANTHER" id="PTHR48100:SF1">
    <property type="entry name" value="HISTIDINE PHOSPHATASE FAMILY PROTEIN-RELATED"/>
    <property type="match status" value="1"/>
</dbReference>
<dbReference type="RefSeq" id="WP_149836779.1">
    <property type="nucleotide sequence ID" value="NZ_VUOC01000001.1"/>
</dbReference>
<dbReference type="AlphaFoldDB" id="A0A5B2W3W3"/>
<protein>
    <recommendedName>
        <fullName evidence="1">Alpha-ribazole phosphatase</fullName>
        <ecNumber evidence="1">3.1.3.73</ecNumber>
    </recommendedName>
</protein>
<organism evidence="2 3">
    <name type="scientific">Chitinophaga agrisoli</name>
    <dbReference type="NCBI Taxonomy" id="2607653"/>
    <lineage>
        <taxon>Bacteria</taxon>
        <taxon>Pseudomonadati</taxon>
        <taxon>Bacteroidota</taxon>
        <taxon>Chitinophagia</taxon>
        <taxon>Chitinophagales</taxon>
        <taxon>Chitinophagaceae</taxon>
        <taxon>Chitinophaga</taxon>
    </lineage>
</organism>
<dbReference type="Proteomes" id="UP000324611">
    <property type="component" value="Unassembled WGS sequence"/>
</dbReference>
<dbReference type="CDD" id="cd07067">
    <property type="entry name" value="HP_PGM_like"/>
    <property type="match status" value="1"/>
</dbReference>
<dbReference type="PANTHER" id="PTHR48100">
    <property type="entry name" value="BROAD-SPECIFICITY PHOSPHATASE YOR283W-RELATED"/>
    <property type="match status" value="1"/>
</dbReference>
<dbReference type="InterPro" id="IPR050275">
    <property type="entry name" value="PGM_Phosphatase"/>
</dbReference>
<dbReference type="GO" id="GO:0043755">
    <property type="term" value="F:alpha-ribazole phosphatase activity"/>
    <property type="evidence" value="ECO:0007669"/>
    <property type="project" value="UniProtKB-UniRule"/>
</dbReference>
<gene>
    <name evidence="2" type="primary">cobC</name>
    <name evidence="2" type="ORF">F0L74_05360</name>
</gene>
<dbReference type="Gene3D" id="3.40.50.1240">
    <property type="entry name" value="Phosphoglycerate mutase-like"/>
    <property type="match status" value="1"/>
</dbReference>
<reference evidence="2 3" key="1">
    <citation type="submission" date="2019-09" db="EMBL/GenBank/DDBJ databases">
        <title>Chitinophaga ginsengihumi sp. nov., isolated from soil of ginseng rhizosphere.</title>
        <authorList>
            <person name="Lee J."/>
        </authorList>
    </citation>
    <scope>NUCLEOTIDE SEQUENCE [LARGE SCALE GENOMIC DNA]</scope>
    <source>
        <strain evidence="2 3">BN140078</strain>
    </source>
</reference>
<sequence length="186" mass="21303">MEIYLIRHTTPAIERGTCYGFSDLDLAPSFPEEAARVQQLLPQTPLTVYASPLQRCSKLARFLFGNNFTTDDRLKELNFGDWEMKRWDDLGPDALQAWMDNYVYARVPGGESYEDLYKRSVEIFREVITKQQNAALVTHSGVIRSLLAYVTNTPLENSFELRVEYGRMARISVQADGRLELLGVNE</sequence>
<dbReference type="GO" id="GO:0005737">
    <property type="term" value="C:cytoplasm"/>
    <property type="evidence" value="ECO:0007669"/>
    <property type="project" value="TreeGrafter"/>
</dbReference>
<dbReference type="Pfam" id="PF00300">
    <property type="entry name" value="His_Phos_1"/>
    <property type="match status" value="1"/>
</dbReference>
<name>A0A5B2W3W3_9BACT</name>
<dbReference type="InterPro" id="IPR029033">
    <property type="entry name" value="His_PPase_superfam"/>
</dbReference>
<proteinExistence type="predicted"/>
<dbReference type="GO" id="GO:0009236">
    <property type="term" value="P:cobalamin biosynthetic process"/>
    <property type="evidence" value="ECO:0007669"/>
    <property type="project" value="UniProtKB-UniRule"/>
</dbReference>
<evidence type="ECO:0000313" key="2">
    <source>
        <dbReference type="EMBL" id="KAA2245390.1"/>
    </source>
</evidence>
<dbReference type="EMBL" id="VUOC01000001">
    <property type="protein sequence ID" value="KAA2245390.1"/>
    <property type="molecule type" value="Genomic_DNA"/>
</dbReference>
<dbReference type="SMART" id="SM00855">
    <property type="entry name" value="PGAM"/>
    <property type="match status" value="1"/>
</dbReference>
<evidence type="ECO:0000256" key="1">
    <source>
        <dbReference type="NCBIfam" id="TIGR03162"/>
    </source>
</evidence>
<comment type="caution">
    <text evidence="2">The sequence shown here is derived from an EMBL/GenBank/DDBJ whole genome shotgun (WGS) entry which is preliminary data.</text>
</comment>
<dbReference type="InterPro" id="IPR017578">
    <property type="entry name" value="Ribazole_CobC"/>
</dbReference>
<accession>A0A5B2W3W3</accession>
<dbReference type="NCBIfam" id="TIGR03162">
    <property type="entry name" value="ribazole_cobC"/>
    <property type="match status" value="1"/>
</dbReference>
<reference evidence="2 3" key="2">
    <citation type="submission" date="2019-09" db="EMBL/GenBank/DDBJ databases">
        <authorList>
            <person name="Jin C."/>
        </authorList>
    </citation>
    <scope>NUCLEOTIDE SEQUENCE [LARGE SCALE GENOMIC DNA]</scope>
    <source>
        <strain evidence="2 3">BN140078</strain>
    </source>
</reference>
<dbReference type="SUPFAM" id="SSF53254">
    <property type="entry name" value="Phosphoglycerate mutase-like"/>
    <property type="match status" value="1"/>
</dbReference>
<dbReference type="EC" id="3.1.3.73" evidence="1"/>